<dbReference type="EMBL" id="JASSZA010000010">
    <property type="protein sequence ID" value="KAK2099972.1"/>
    <property type="molecule type" value="Genomic_DNA"/>
</dbReference>
<evidence type="ECO:0000313" key="3">
    <source>
        <dbReference type="Proteomes" id="UP001266305"/>
    </source>
</evidence>
<dbReference type="Proteomes" id="UP001266305">
    <property type="component" value="Unassembled WGS sequence"/>
</dbReference>
<organism evidence="2 3">
    <name type="scientific">Saguinus oedipus</name>
    <name type="common">Cotton-top tamarin</name>
    <name type="synonym">Oedipomidas oedipus</name>
    <dbReference type="NCBI Taxonomy" id="9490"/>
    <lineage>
        <taxon>Eukaryota</taxon>
        <taxon>Metazoa</taxon>
        <taxon>Chordata</taxon>
        <taxon>Craniata</taxon>
        <taxon>Vertebrata</taxon>
        <taxon>Euteleostomi</taxon>
        <taxon>Mammalia</taxon>
        <taxon>Eutheria</taxon>
        <taxon>Euarchontoglires</taxon>
        <taxon>Primates</taxon>
        <taxon>Haplorrhini</taxon>
        <taxon>Platyrrhini</taxon>
        <taxon>Cebidae</taxon>
        <taxon>Callitrichinae</taxon>
        <taxon>Saguinus</taxon>
    </lineage>
</organism>
<protein>
    <submittedName>
        <fullName evidence="2">Uncharacterized protein</fullName>
    </submittedName>
</protein>
<accession>A0ABQ9USC6</accession>
<keyword evidence="3" id="KW-1185">Reference proteome</keyword>
<comment type="caution">
    <text evidence="2">The sequence shown here is derived from an EMBL/GenBank/DDBJ whole genome shotgun (WGS) entry which is preliminary data.</text>
</comment>
<proteinExistence type="predicted"/>
<gene>
    <name evidence="2" type="ORF">P7K49_021320</name>
</gene>
<feature type="non-terminal residue" evidence="2">
    <location>
        <position position="123"/>
    </location>
</feature>
<sequence>MACGTVVQQETSWSVPATMPLKRICPQTPDSPGGDRDPVCPSLLWQTAGLQVLRTLPSVTEPSRSGPGPGMEPRMEAARDPEDGTQDFWGAFPPLSRVGSWPQAADQVYSGVTARRGAPSTNV</sequence>
<feature type="compositionally biased region" description="Basic and acidic residues" evidence="1">
    <location>
        <begin position="73"/>
        <end position="82"/>
    </location>
</feature>
<evidence type="ECO:0000313" key="2">
    <source>
        <dbReference type="EMBL" id="KAK2099972.1"/>
    </source>
</evidence>
<reference evidence="2 3" key="1">
    <citation type="submission" date="2023-05" db="EMBL/GenBank/DDBJ databases">
        <title>B98-5 Cell Line De Novo Hybrid Assembly: An Optical Mapping Approach.</title>
        <authorList>
            <person name="Kananen K."/>
            <person name="Auerbach J.A."/>
            <person name="Kautto E."/>
            <person name="Blachly J.S."/>
        </authorList>
    </citation>
    <scope>NUCLEOTIDE SEQUENCE [LARGE SCALE GENOMIC DNA]</scope>
    <source>
        <strain evidence="2">B95-8</strain>
        <tissue evidence="2">Cell line</tissue>
    </source>
</reference>
<name>A0ABQ9USC6_SAGOE</name>
<feature type="region of interest" description="Disordered" evidence="1">
    <location>
        <begin position="57"/>
        <end position="87"/>
    </location>
</feature>
<evidence type="ECO:0000256" key="1">
    <source>
        <dbReference type="SAM" id="MobiDB-lite"/>
    </source>
</evidence>